<dbReference type="Pfam" id="PF01447">
    <property type="entry name" value="Peptidase_M4"/>
    <property type="match status" value="1"/>
</dbReference>
<evidence type="ECO:0000256" key="8">
    <source>
        <dbReference type="PIRSR" id="PIRSR623612-1"/>
    </source>
</evidence>
<dbReference type="InterPro" id="IPR023612">
    <property type="entry name" value="Peptidase_M4"/>
</dbReference>
<accession>A0A1P9WZ36</accession>
<dbReference type="Gene3D" id="3.10.170.10">
    <property type="match status" value="1"/>
</dbReference>
<dbReference type="STRING" id="1178516.AWR27_15695"/>
<comment type="similarity">
    <text evidence="1">Belongs to the peptidase M4 family.</text>
</comment>
<dbReference type="InterPro" id="IPR050728">
    <property type="entry name" value="Zinc_Metalloprotease_M4"/>
</dbReference>
<feature type="domain" description="FTP" evidence="13">
    <location>
        <begin position="132"/>
        <end position="180"/>
    </location>
</feature>
<dbReference type="InterPro" id="IPR011096">
    <property type="entry name" value="FTP_domain"/>
</dbReference>
<feature type="active site" description="Proton donor" evidence="8">
    <location>
        <position position="543"/>
    </location>
</feature>
<keyword evidence="3" id="KW-0479">Metal-binding</keyword>
<evidence type="ECO:0000259" key="14">
    <source>
        <dbReference type="Pfam" id="PF18962"/>
    </source>
</evidence>
<evidence type="ECO:0000256" key="10">
    <source>
        <dbReference type="SAM" id="SignalP"/>
    </source>
</evidence>
<protein>
    <submittedName>
        <fullName evidence="15">Neutral protease</fullName>
    </submittedName>
</protein>
<dbReference type="Pfam" id="PF07504">
    <property type="entry name" value="FTP"/>
    <property type="match status" value="1"/>
</dbReference>
<dbReference type="OrthoDB" id="291295at2"/>
<dbReference type="Gene3D" id="3.10.450.490">
    <property type="match status" value="1"/>
</dbReference>
<evidence type="ECO:0000256" key="3">
    <source>
        <dbReference type="ARBA" id="ARBA00022723"/>
    </source>
</evidence>
<evidence type="ECO:0000256" key="1">
    <source>
        <dbReference type="ARBA" id="ARBA00009388"/>
    </source>
</evidence>
<dbReference type="Pfam" id="PF18962">
    <property type="entry name" value="Por_Secre_tail"/>
    <property type="match status" value="1"/>
</dbReference>
<feature type="active site" evidence="8">
    <location>
        <position position="451"/>
    </location>
</feature>
<evidence type="ECO:0000256" key="2">
    <source>
        <dbReference type="ARBA" id="ARBA00022670"/>
    </source>
</evidence>
<evidence type="ECO:0000259" key="13">
    <source>
        <dbReference type="Pfam" id="PF07504"/>
    </source>
</evidence>
<dbReference type="GO" id="GO:0006508">
    <property type="term" value="P:proteolysis"/>
    <property type="evidence" value="ECO:0007669"/>
    <property type="project" value="UniProtKB-KW"/>
</dbReference>
<dbReference type="NCBIfam" id="TIGR04183">
    <property type="entry name" value="Por_Secre_tail"/>
    <property type="match status" value="1"/>
</dbReference>
<proteinExistence type="inferred from homology"/>
<sequence>MKPSLLALSLLITTPMLAQQPVPKQFDRKLKTSTPSAGLAERLGAVRVPAPANQKGRQSLTVGGGTHPTTEPLKLRIVRDSASGLPVYIERTGKPRPADNARARVSAAAAASATFQFLGQVRSLLKLDRPEDNFTVSRTDADELGQLHVRLMQTHRGLPVLGRELVAHLTNGDVMLLNGRYEPLPENLPTTPRLALADASARALGDVRRTSRVRSFGDNLLGMKTSEGELCVFPAPTGAKLAYRLTVRPNMLERWEYVIDAQTGDVLEKLDYTCSLVRKKLADVGNTDPTTTPALAPQATGRDLNGVSRTFQTHQQTGTYYMIDTSRPMFKANTSKMPNEPVGAIWTVDARKTFGDNQKVYQITSATNADWTPTAISAHFNAGVAYEYYRTVHNRNALNGKGETMISIINLVDDDGSPLDNAYWNGKTMAYGNGDKGFKPLAGALDVTGHEMTHGVIQNTANLQYKDQSGAINESFADVFGVLIDRDDWTLGEDIVKTAVFPSGAMRSMSNPNQGGPTRDPNGYQPATMNQYEKTTEDNGGVHINSGIPNFAFYKFATAIGKEKAEKVYYRALSNYLVRTSQFLDLRLAVIKSATDLYGGTGAEVTAARAAFDAVGITEGSPTTPGKQPDVPVASGQDLLLLADAESKKLYSTNMAVTPAKFDLKSTLGLVQKPSVTDNGQTAYYVTTDKRIRAVNLVGTPNETIVSNETIWANVAISKDGTRLAALTADRDAKIYVYSFAKRKWAEFELYNPTYTEGVSTGEVRYADSFEWDFTGENIVYDAYNELANANGDAIDYWDVGFINVWNNQTGDFAKGDIEKLFANLDEGESVGNPTFSKNSPDILAFDYVNDTDGTYYVVATDLSKGTIQGVYRNNTLGFPTYSRLDNKLVFSTESSKTEDISSINLAADKITPSGTAAVLYTGAKWPVWYTQATRVIPTRTAQTITFDPITDRYSNQGDLTLRATASSGLTVAFSVRSGPATLNTGNVLKFTGAGAVTIRASQEGSSLFFAATPVDRTFQVLTVTGLEPAWSDAMVVYPNPAQTSLTVELPATETLENLSLRTLGGASVAQPAFRPRQRTATVEIGHLPKGMYLLQVQTPTGTAQRKVVKE</sequence>
<dbReference type="Gene3D" id="1.10.390.10">
    <property type="entry name" value="Neutral Protease Domain 2"/>
    <property type="match status" value="1"/>
</dbReference>
<evidence type="ECO:0000256" key="5">
    <source>
        <dbReference type="ARBA" id="ARBA00022801"/>
    </source>
</evidence>
<evidence type="ECO:0000313" key="15">
    <source>
        <dbReference type="EMBL" id="AQG80640.1"/>
    </source>
</evidence>
<dbReference type="InterPro" id="IPR027268">
    <property type="entry name" value="Peptidase_M4/M1_CTD_sf"/>
</dbReference>
<dbReference type="SUPFAM" id="SSF82171">
    <property type="entry name" value="DPP6 N-terminal domain-like"/>
    <property type="match status" value="1"/>
</dbReference>
<dbReference type="RefSeq" id="WP_077132071.1">
    <property type="nucleotide sequence ID" value="NZ_CP014263.1"/>
</dbReference>
<dbReference type="InterPro" id="IPR001570">
    <property type="entry name" value="Peptidase_M4_C_domain"/>
</dbReference>
<feature type="domain" description="Peptidase M4 C-terminal" evidence="12">
    <location>
        <begin position="461"/>
        <end position="617"/>
    </location>
</feature>
<keyword evidence="16" id="KW-1185">Reference proteome</keyword>
<evidence type="ECO:0000259" key="11">
    <source>
        <dbReference type="Pfam" id="PF01447"/>
    </source>
</evidence>
<evidence type="ECO:0000256" key="9">
    <source>
        <dbReference type="SAM" id="MobiDB-lite"/>
    </source>
</evidence>
<keyword evidence="4 10" id="KW-0732">Signal</keyword>
<evidence type="ECO:0000256" key="4">
    <source>
        <dbReference type="ARBA" id="ARBA00022729"/>
    </source>
</evidence>
<dbReference type="GO" id="GO:0046872">
    <property type="term" value="F:metal ion binding"/>
    <property type="evidence" value="ECO:0007669"/>
    <property type="project" value="UniProtKB-KW"/>
</dbReference>
<dbReference type="EMBL" id="CP014263">
    <property type="protein sequence ID" value="AQG80640.1"/>
    <property type="molecule type" value="Genomic_DNA"/>
</dbReference>
<dbReference type="KEGG" id="smon:AWR27_15695"/>
<keyword evidence="5" id="KW-0378">Hydrolase</keyword>
<feature type="region of interest" description="Disordered" evidence="9">
    <location>
        <begin position="52"/>
        <end position="71"/>
    </location>
</feature>
<keyword evidence="2 15" id="KW-0645">Protease</keyword>
<dbReference type="AlphaFoldDB" id="A0A1P9WZ36"/>
<keyword evidence="6" id="KW-0862">Zinc</keyword>
<dbReference type="PANTHER" id="PTHR33794">
    <property type="entry name" value="BACILLOLYSIN"/>
    <property type="match status" value="1"/>
</dbReference>
<feature type="signal peptide" evidence="10">
    <location>
        <begin position="1"/>
        <end position="18"/>
    </location>
</feature>
<evidence type="ECO:0000259" key="12">
    <source>
        <dbReference type="Pfam" id="PF02868"/>
    </source>
</evidence>
<dbReference type="PANTHER" id="PTHR33794:SF1">
    <property type="entry name" value="BACILLOLYSIN"/>
    <property type="match status" value="1"/>
</dbReference>
<gene>
    <name evidence="15" type="ORF">AWR27_15695</name>
</gene>
<dbReference type="SUPFAM" id="SSF55486">
    <property type="entry name" value="Metalloproteases ('zincins'), catalytic domain"/>
    <property type="match status" value="1"/>
</dbReference>
<feature type="domain" description="Secretion system C-terminal sorting" evidence="14">
    <location>
        <begin position="1037"/>
        <end position="1109"/>
    </location>
</feature>
<dbReference type="GO" id="GO:0004222">
    <property type="term" value="F:metalloendopeptidase activity"/>
    <property type="evidence" value="ECO:0007669"/>
    <property type="project" value="InterPro"/>
</dbReference>
<dbReference type="InterPro" id="IPR011042">
    <property type="entry name" value="6-blade_b-propeller_TolB-like"/>
</dbReference>
<evidence type="ECO:0000313" key="16">
    <source>
        <dbReference type="Proteomes" id="UP000187941"/>
    </source>
</evidence>
<name>A0A1P9WZ36_9BACT</name>
<evidence type="ECO:0000256" key="6">
    <source>
        <dbReference type="ARBA" id="ARBA00022833"/>
    </source>
</evidence>
<dbReference type="Gene3D" id="2.120.10.30">
    <property type="entry name" value="TolB, C-terminal domain"/>
    <property type="match status" value="1"/>
</dbReference>
<feature type="region of interest" description="Disordered" evidence="9">
    <location>
        <begin position="506"/>
        <end position="526"/>
    </location>
</feature>
<feature type="domain" description="Peptidase M4" evidence="11">
    <location>
        <begin position="299"/>
        <end position="458"/>
    </location>
</feature>
<reference evidence="15 16" key="1">
    <citation type="submission" date="2016-01" db="EMBL/GenBank/DDBJ databases">
        <authorList>
            <person name="Oliw E.H."/>
        </authorList>
    </citation>
    <scope>NUCLEOTIDE SEQUENCE [LARGE SCALE GENOMIC DNA]</scope>
    <source>
        <strain evidence="15 16">DY10</strain>
    </source>
</reference>
<feature type="chain" id="PRO_5013201957" evidence="10">
    <location>
        <begin position="19"/>
        <end position="1111"/>
    </location>
</feature>
<dbReference type="CDD" id="cd09597">
    <property type="entry name" value="M4_TLP"/>
    <property type="match status" value="1"/>
</dbReference>
<evidence type="ECO:0000256" key="7">
    <source>
        <dbReference type="ARBA" id="ARBA00023049"/>
    </source>
</evidence>
<organism evidence="15 16">
    <name type="scientific">Spirosoma montaniterrae</name>
    <dbReference type="NCBI Taxonomy" id="1178516"/>
    <lineage>
        <taxon>Bacteria</taxon>
        <taxon>Pseudomonadati</taxon>
        <taxon>Bacteroidota</taxon>
        <taxon>Cytophagia</taxon>
        <taxon>Cytophagales</taxon>
        <taxon>Cytophagaceae</taxon>
        <taxon>Spirosoma</taxon>
    </lineage>
</organism>
<keyword evidence="7" id="KW-0482">Metalloprotease</keyword>
<dbReference type="Proteomes" id="UP000187941">
    <property type="component" value="Chromosome"/>
</dbReference>
<dbReference type="InterPro" id="IPR026444">
    <property type="entry name" value="Secre_tail"/>
</dbReference>
<dbReference type="PRINTS" id="PR00730">
    <property type="entry name" value="THERMOLYSIN"/>
</dbReference>
<dbReference type="InterPro" id="IPR013856">
    <property type="entry name" value="Peptidase_M4_domain"/>
</dbReference>
<dbReference type="Pfam" id="PF02868">
    <property type="entry name" value="Peptidase_M4_C"/>
    <property type="match status" value="1"/>
</dbReference>